<comment type="caution">
    <text evidence="5">The sequence shown here is derived from an EMBL/GenBank/DDBJ whole genome shotgun (WGS) entry which is preliminary data.</text>
</comment>
<dbReference type="PRINTS" id="PR00502">
    <property type="entry name" value="NUDIXFAMILY"/>
</dbReference>
<evidence type="ECO:0000256" key="3">
    <source>
        <dbReference type="RuleBase" id="RU003476"/>
    </source>
</evidence>
<name>A0A9D2HEY2_9FIRM</name>
<dbReference type="Pfam" id="PF00293">
    <property type="entry name" value="NUDIX"/>
    <property type="match status" value="1"/>
</dbReference>
<dbReference type="InterPro" id="IPR020476">
    <property type="entry name" value="Nudix_hydrolase"/>
</dbReference>
<sequence length="163" mass="18412">MTEKILPTHIVAAAGVVLNEKNEVLLVNTYNDGWVLPGGEVEIGENLIEAVQREIREESGIFVQVGELFCISSNTASYPGYGGVKTVPTKVILDFICQRQDGTLQCSDETSQAAWFPKEKALEMIRASSNIERYKAFLEYTGRPFYLEYHTKPVFELRTKRLF</sequence>
<dbReference type="Proteomes" id="UP000823900">
    <property type="component" value="Unassembled WGS sequence"/>
</dbReference>
<accession>A0A9D2HEY2</accession>
<dbReference type="InterPro" id="IPR000086">
    <property type="entry name" value="NUDIX_hydrolase_dom"/>
</dbReference>
<evidence type="ECO:0000256" key="1">
    <source>
        <dbReference type="ARBA" id="ARBA00001946"/>
    </source>
</evidence>
<comment type="cofactor">
    <cofactor evidence="1">
        <name>Mg(2+)</name>
        <dbReference type="ChEBI" id="CHEBI:18420"/>
    </cofactor>
</comment>
<proteinExistence type="inferred from homology"/>
<dbReference type="EMBL" id="DWZA01000011">
    <property type="protein sequence ID" value="HJA70191.1"/>
    <property type="molecule type" value="Genomic_DNA"/>
</dbReference>
<evidence type="ECO:0000313" key="5">
    <source>
        <dbReference type="EMBL" id="HJA70191.1"/>
    </source>
</evidence>
<dbReference type="PROSITE" id="PS51462">
    <property type="entry name" value="NUDIX"/>
    <property type="match status" value="1"/>
</dbReference>
<feature type="domain" description="Nudix hydrolase" evidence="4">
    <location>
        <begin position="8"/>
        <end position="139"/>
    </location>
</feature>
<dbReference type="PANTHER" id="PTHR43046">
    <property type="entry name" value="GDP-MANNOSE MANNOSYL HYDROLASE"/>
    <property type="match status" value="1"/>
</dbReference>
<keyword evidence="2 3" id="KW-0378">Hydrolase</keyword>
<dbReference type="InterPro" id="IPR020084">
    <property type="entry name" value="NUDIX_hydrolase_CS"/>
</dbReference>
<dbReference type="AlphaFoldDB" id="A0A9D2HEY2"/>
<reference evidence="5" key="2">
    <citation type="submission" date="2021-04" db="EMBL/GenBank/DDBJ databases">
        <authorList>
            <person name="Gilroy R."/>
        </authorList>
    </citation>
    <scope>NUCLEOTIDE SEQUENCE</scope>
    <source>
        <strain evidence="5">CHK178-16964</strain>
    </source>
</reference>
<dbReference type="SUPFAM" id="SSF55811">
    <property type="entry name" value="Nudix"/>
    <property type="match status" value="1"/>
</dbReference>
<dbReference type="CDD" id="cd02883">
    <property type="entry name" value="NUDIX_Hydrolase"/>
    <property type="match status" value="1"/>
</dbReference>
<reference evidence="5" key="1">
    <citation type="journal article" date="2021" name="PeerJ">
        <title>Extensive microbial diversity within the chicken gut microbiome revealed by metagenomics and culture.</title>
        <authorList>
            <person name="Gilroy R."/>
            <person name="Ravi A."/>
            <person name="Getino M."/>
            <person name="Pursley I."/>
            <person name="Horton D.L."/>
            <person name="Alikhan N.F."/>
            <person name="Baker D."/>
            <person name="Gharbi K."/>
            <person name="Hall N."/>
            <person name="Watson M."/>
            <person name="Adriaenssens E.M."/>
            <person name="Foster-Nyarko E."/>
            <person name="Jarju S."/>
            <person name="Secka A."/>
            <person name="Antonio M."/>
            <person name="Oren A."/>
            <person name="Chaudhuri R.R."/>
            <person name="La Ragione R."/>
            <person name="Hildebrand F."/>
            <person name="Pallen M.J."/>
        </authorList>
    </citation>
    <scope>NUCLEOTIDE SEQUENCE</scope>
    <source>
        <strain evidence="5">CHK178-16964</strain>
    </source>
</reference>
<gene>
    <name evidence="5" type="ORF">IAA07_01255</name>
</gene>
<comment type="similarity">
    <text evidence="3">Belongs to the Nudix hydrolase family.</text>
</comment>
<evidence type="ECO:0000256" key="2">
    <source>
        <dbReference type="ARBA" id="ARBA00022801"/>
    </source>
</evidence>
<dbReference type="InterPro" id="IPR015797">
    <property type="entry name" value="NUDIX_hydrolase-like_dom_sf"/>
</dbReference>
<dbReference type="GO" id="GO:0016787">
    <property type="term" value="F:hydrolase activity"/>
    <property type="evidence" value="ECO:0007669"/>
    <property type="project" value="UniProtKB-KW"/>
</dbReference>
<dbReference type="PANTHER" id="PTHR43046:SF14">
    <property type="entry name" value="MUTT_NUDIX FAMILY PROTEIN"/>
    <property type="match status" value="1"/>
</dbReference>
<evidence type="ECO:0000313" key="6">
    <source>
        <dbReference type="Proteomes" id="UP000823900"/>
    </source>
</evidence>
<dbReference type="PROSITE" id="PS00893">
    <property type="entry name" value="NUDIX_BOX"/>
    <property type="match status" value="1"/>
</dbReference>
<evidence type="ECO:0000259" key="4">
    <source>
        <dbReference type="PROSITE" id="PS51462"/>
    </source>
</evidence>
<protein>
    <submittedName>
        <fullName evidence="5">NUDIX hydrolase</fullName>
    </submittedName>
</protein>
<organism evidence="5 6">
    <name type="scientific">Candidatus Lachnoclostridium stercoravium</name>
    <dbReference type="NCBI Taxonomy" id="2838633"/>
    <lineage>
        <taxon>Bacteria</taxon>
        <taxon>Bacillati</taxon>
        <taxon>Bacillota</taxon>
        <taxon>Clostridia</taxon>
        <taxon>Lachnospirales</taxon>
        <taxon>Lachnospiraceae</taxon>
    </lineage>
</organism>
<dbReference type="Gene3D" id="3.90.79.10">
    <property type="entry name" value="Nucleoside Triphosphate Pyrophosphohydrolase"/>
    <property type="match status" value="1"/>
</dbReference>